<dbReference type="PANTHER" id="PTHR22983:SF6">
    <property type="entry name" value="SERINE_THREONINE-PROTEIN KINASE 36"/>
    <property type="match status" value="1"/>
</dbReference>
<protein>
    <recommendedName>
        <fullName evidence="1">non-specific serine/threonine protein kinase</fullName>
        <ecNumber evidence="1">2.7.11.1</ecNumber>
    </recommendedName>
</protein>
<dbReference type="GO" id="GO:0004674">
    <property type="term" value="F:protein serine/threonine kinase activity"/>
    <property type="evidence" value="ECO:0007669"/>
    <property type="project" value="UniProtKB-KW"/>
</dbReference>
<reference evidence="9 10" key="1">
    <citation type="journal article" date="2018" name="Mol. Plant">
        <title>The genome of Artemisia annua provides insight into the evolution of Asteraceae family and artemisinin biosynthesis.</title>
        <authorList>
            <person name="Shen Q."/>
            <person name="Zhang L."/>
            <person name="Liao Z."/>
            <person name="Wang S."/>
            <person name="Yan T."/>
            <person name="Shi P."/>
            <person name="Liu M."/>
            <person name="Fu X."/>
            <person name="Pan Q."/>
            <person name="Wang Y."/>
            <person name="Lv Z."/>
            <person name="Lu X."/>
            <person name="Zhang F."/>
            <person name="Jiang W."/>
            <person name="Ma Y."/>
            <person name="Chen M."/>
            <person name="Hao X."/>
            <person name="Li L."/>
            <person name="Tang Y."/>
            <person name="Lv G."/>
            <person name="Zhou Y."/>
            <person name="Sun X."/>
            <person name="Brodelius P.E."/>
            <person name="Rose J.K.C."/>
            <person name="Tang K."/>
        </authorList>
    </citation>
    <scope>NUCLEOTIDE SEQUENCE [LARGE SCALE GENOMIC DNA]</scope>
    <source>
        <strain evidence="10">cv. Huhao1</strain>
        <tissue evidence="9">Leaf</tissue>
    </source>
</reference>
<evidence type="ECO:0000256" key="3">
    <source>
        <dbReference type="ARBA" id="ARBA00022679"/>
    </source>
</evidence>
<sequence>MVVFQNQVIGIGSEEQILFVRRSGRLSNRERPKGDNEEYETIDLTIDGDSEDERAGWFILGWFSVGLVQHGAGSTGWFIVVWVKSARVGSAWIWSSVSLVQRELVQRELVHCSFGSAISIDDGNGSKLSYWHGLRDGCVGLLDARLKCGGSLAIQQLCASGIPQTLFDLLGNNHSDQIGLSPVGVVWNVSSLCQCLLGGASTFRQVLLRREHVKLVSDLVSDDVHLKIIMCWSGPGEGKNGVKDTVNAVINLLAFHLWRCKMPNNSVFETCEIKGCCKTGCLSSQMTGHRSLVVQLLGKSLLNPNIMRRLLDNSSPREVILVQKLSMCKARHGFMWCA</sequence>
<dbReference type="GO" id="GO:0005737">
    <property type="term" value="C:cytoplasm"/>
    <property type="evidence" value="ECO:0007669"/>
    <property type="project" value="TreeGrafter"/>
</dbReference>
<dbReference type="EC" id="2.7.11.1" evidence="1"/>
<evidence type="ECO:0000313" key="9">
    <source>
        <dbReference type="EMBL" id="PWA34284.1"/>
    </source>
</evidence>
<dbReference type="PANTHER" id="PTHR22983">
    <property type="entry name" value="PROTEIN KINASE RELATED"/>
    <property type="match status" value="1"/>
</dbReference>
<dbReference type="GO" id="GO:0005524">
    <property type="term" value="F:ATP binding"/>
    <property type="evidence" value="ECO:0007669"/>
    <property type="project" value="UniProtKB-KW"/>
</dbReference>
<comment type="catalytic activity">
    <reaction evidence="8">
        <text>L-seryl-[protein] + ATP = O-phospho-L-seryl-[protein] + ADP + H(+)</text>
        <dbReference type="Rhea" id="RHEA:17989"/>
        <dbReference type="Rhea" id="RHEA-COMP:9863"/>
        <dbReference type="Rhea" id="RHEA-COMP:11604"/>
        <dbReference type="ChEBI" id="CHEBI:15378"/>
        <dbReference type="ChEBI" id="CHEBI:29999"/>
        <dbReference type="ChEBI" id="CHEBI:30616"/>
        <dbReference type="ChEBI" id="CHEBI:83421"/>
        <dbReference type="ChEBI" id="CHEBI:456216"/>
        <dbReference type="EC" id="2.7.11.1"/>
    </reaction>
</comment>
<keyword evidence="4" id="KW-0547">Nucleotide-binding</keyword>
<keyword evidence="6" id="KW-0067">ATP-binding</keyword>
<accession>A0A2U1KC14</accession>
<evidence type="ECO:0000256" key="6">
    <source>
        <dbReference type="ARBA" id="ARBA00022840"/>
    </source>
</evidence>
<dbReference type="Proteomes" id="UP000245207">
    <property type="component" value="Unassembled WGS sequence"/>
</dbReference>
<keyword evidence="3" id="KW-0808">Transferase</keyword>
<keyword evidence="5" id="KW-0418">Kinase</keyword>
<keyword evidence="2" id="KW-0723">Serine/threonine-protein kinase</keyword>
<evidence type="ECO:0000256" key="8">
    <source>
        <dbReference type="ARBA" id="ARBA00048679"/>
    </source>
</evidence>
<gene>
    <name evidence="9" type="ORF">CTI12_AA620580</name>
</gene>
<dbReference type="EMBL" id="PKPP01023121">
    <property type="protein sequence ID" value="PWA34284.1"/>
    <property type="molecule type" value="Genomic_DNA"/>
</dbReference>
<name>A0A2U1KC14_ARTAN</name>
<dbReference type="OrthoDB" id="266718at2759"/>
<evidence type="ECO:0000256" key="1">
    <source>
        <dbReference type="ARBA" id="ARBA00012513"/>
    </source>
</evidence>
<comment type="catalytic activity">
    <reaction evidence="7">
        <text>L-threonyl-[protein] + ATP = O-phospho-L-threonyl-[protein] + ADP + H(+)</text>
        <dbReference type="Rhea" id="RHEA:46608"/>
        <dbReference type="Rhea" id="RHEA-COMP:11060"/>
        <dbReference type="Rhea" id="RHEA-COMP:11605"/>
        <dbReference type="ChEBI" id="CHEBI:15378"/>
        <dbReference type="ChEBI" id="CHEBI:30013"/>
        <dbReference type="ChEBI" id="CHEBI:30616"/>
        <dbReference type="ChEBI" id="CHEBI:61977"/>
        <dbReference type="ChEBI" id="CHEBI:456216"/>
        <dbReference type="EC" id="2.7.11.1"/>
    </reaction>
</comment>
<proteinExistence type="predicted"/>
<evidence type="ECO:0000313" key="10">
    <source>
        <dbReference type="Proteomes" id="UP000245207"/>
    </source>
</evidence>
<evidence type="ECO:0000256" key="4">
    <source>
        <dbReference type="ARBA" id="ARBA00022741"/>
    </source>
</evidence>
<dbReference type="AlphaFoldDB" id="A0A2U1KC14"/>
<evidence type="ECO:0000256" key="2">
    <source>
        <dbReference type="ARBA" id="ARBA00022527"/>
    </source>
</evidence>
<evidence type="ECO:0000256" key="5">
    <source>
        <dbReference type="ARBA" id="ARBA00022777"/>
    </source>
</evidence>
<evidence type="ECO:0000256" key="7">
    <source>
        <dbReference type="ARBA" id="ARBA00047899"/>
    </source>
</evidence>
<comment type="caution">
    <text evidence="9">The sequence shown here is derived from an EMBL/GenBank/DDBJ whole genome shotgun (WGS) entry which is preliminary data.</text>
</comment>
<dbReference type="STRING" id="35608.A0A2U1KC14"/>
<organism evidence="9 10">
    <name type="scientific">Artemisia annua</name>
    <name type="common">Sweet wormwood</name>
    <dbReference type="NCBI Taxonomy" id="35608"/>
    <lineage>
        <taxon>Eukaryota</taxon>
        <taxon>Viridiplantae</taxon>
        <taxon>Streptophyta</taxon>
        <taxon>Embryophyta</taxon>
        <taxon>Tracheophyta</taxon>
        <taxon>Spermatophyta</taxon>
        <taxon>Magnoliopsida</taxon>
        <taxon>eudicotyledons</taxon>
        <taxon>Gunneridae</taxon>
        <taxon>Pentapetalae</taxon>
        <taxon>asterids</taxon>
        <taxon>campanulids</taxon>
        <taxon>Asterales</taxon>
        <taxon>Asteraceae</taxon>
        <taxon>Asteroideae</taxon>
        <taxon>Anthemideae</taxon>
        <taxon>Artemisiinae</taxon>
        <taxon>Artemisia</taxon>
    </lineage>
</organism>
<keyword evidence="10" id="KW-1185">Reference proteome</keyword>